<accession>A0A2J7YVZ2</accession>
<sequence>MTAPEQIAEEAKGSFTDQAWRMAIGHAAGCLACWTPGVECETGRQLLGAYEAAIREARAEEIA</sequence>
<keyword evidence="2" id="KW-1185">Reference proteome</keyword>
<dbReference type="EMBL" id="LJIW01000002">
    <property type="protein sequence ID" value="PNG92200.1"/>
    <property type="molecule type" value="Genomic_DNA"/>
</dbReference>
<organism evidence="1 2">
    <name type="scientific">Streptomyces malaysiensis</name>
    <dbReference type="NCBI Taxonomy" id="92644"/>
    <lineage>
        <taxon>Bacteria</taxon>
        <taxon>Bacillati</taxon>
        <taxon>Actinomycetota</taxon>
        <taxon>Actinomycetes</taxon>
        <taxon>Kitasatosporales</taxon>
        <taxon>Streptomycetaceae</taxon>
        <taxon>Streptomyces</taxon>
        <taxon>Streptomyces violaceusniger group</taxon>
    </lineage>
</organism>
<name>A0A2J7YVZ2_STRMQ</name>
<protein>
    <submittedName>
        <fullName evidence="1">Uncharacterized protein</fullName>
    </submittedName>
</protein>
<reference evidence="1 2" key="1">
    <citation type="submission" date="2015-09" db="EMBL/GenBank/DDBJ databases">
        <title>Genome sequence, genome mining and natural product profiling of a biocontrol bacterium Streptomyces malaysiensis F913.</title>
        <authorList>
            <person name="Xu Y."/>
            <person name="Wei J."/>
            <person name="Xie J."/>
            <person name="Li T."/>
            <person name="Zhou Z."/>
        </authorList>
    </citation>
    <scope>NUCLEOTIDE SEQUENCE [LARGE SCALE GENOMIC DNA]</scope>
    <source>
        <strain evidence="1 2">F913</strain>
    </source>
</reference>
<gene>
    <name evidence="1" type="ORF">SMF913_27665</name>
</gene>
<dbReference type="RefSeq" id="WP_102937043.1">
    <property type="nucleotide sequence ID" value="NZ_LJIW01000002.1"/>
</dbReference>
<evidence type="ECO:0000313" key="1">
    <source>
        <dbReference type="EMBL" id="PNG92200.1"/>
    </source>
</evidence>
<evidence type="ECO:0000313" key="2">
    <source>
        <dbReference type="Proteomes" id="UP000236520"/>
    </source>
</evidence>
<dbReference type="AlphaFoldDB" id="A0A2J7YVZ2"/>
<dbReference type="Proteomes" id="UP000236520">
    <property type="component" value="Unassembled WGS sequence"/>
</dbReference>
<proteinExistence type="predicted"/>
<comment type="caution">
    <text evidence="1">The sequence shown here is derived from an EMBL/GenBank/DDBJ whole genome shotgun (WGS) entry which is preliminary data.</text>
</comment>